<gene>
    <name evidence="3" type="primary">pilV</name>
    <name evidence="3" type="ORF">D7V64_03755</name>
</gene>
<dbReference type="InterPro" id="IPR054402">
    <property type="entry name" value="Tt1218-like_dom"/>
</dbReference>
<proteinExistence type="predicted"/>
<comment type="caution">
    <text evidence="3">The sequence shown here is derived from an EMBL/GenBank/DDBJ whole genome shotgun (WGS) entry which is preliminary data.</text>
</comment>
<evidence type="ECO:0000259" key="2">
    <source>
        <dbReference type="Pfam" id="PF22150"/>
    </source>
</evidence>
<dbReference type="EMBL" id="RAXZ01000003">
    <property type="protein sequence ID" value="RKG54701.1"/>
    <property type="molecule type" value="Genomic_DNA"/>
</dbReference>
<evidence type="ECO:0000256" key="1">
    <source>
        <dbReference type="SAM" id="Phobius"/>
    </source>
</evidence>
<accession>A0A3A8GLE1</accession>
<feature type="transmembrane region" description="Helical" evidence="1">
    <location>
        <begin position="12"/>
        <end position="33"/>
    </location>
</feature>
<dbReference type="AlphaFoldDB" id="A0A3A8GLE1"/>
<keyword evidence="1" id="KW-1133">Transmembrane helix</keyword>
<protein>
    <submittedName>
        <fullName evidence="3">Type IV pilus modification protein PilV</fullName>
    </submittedName>
</protein>
<dbReference type="Pfam" id="PF22150">
    <property type="entry name" value="Tt1218-like"/>
    <property type="match status" value="1"/>
</dbReference>
<evidence type="ECO:0000313" key="4">
    <source>
        <dbReference type="Proteomes" id="UP000281084"/>
    </source>
</evidence>
<dbReference type="Proteomes" id="UP000281084">
    <property type="component" value="Unassembled WGS sequence"/>
</dbReference>
<feature type="domain" description="Type IV pilin Tt1218-like" evidence="2">
    <location>
        <begin position="32"/>
        <end position="104"/>
    </location>
</feature>
<name>A0A3A8GLE1_9GAMM</name>
<sequence>MNTLYKSQQGLGLMEVLVALLLLAIGVLGFIALQYRSLEATSEATYRVQAMNLARDLSERIRVNSGAADTYKTEVVGGVSTQKTAAKNCFSTACSATEMADFDVQQVYLKSNSAGMSINMQTCEGNSDSRNCIYVAWGDTAATNGTADGDCTNGTSYNAKSTCIVMESY</sequence>
<dbReference type="InterPro" id="IPR013362">
    <property type="entry name" value="Pilus_4_PilV"/>
</dbReference>
<dbReference type="Pfam" id="PF07963">
    <property type="entry name" value="N_methyl"/>
    <property type="match status" value="1"/>
</dbReference>
<organism evidence="3 4">
    <name type="scientific">Acinetobacter cumulans</name>
    <dbReference type="NCBI Taxonomy" id="2136182"/>
    <lineage>
        <taxon>Bacteria</taxon>
        <taxon>Pseudomonadati</taxon>
        <taxon>Pseudomonadota</taxon>
        <taxon>Gammaproteobacteria</taxon>
        <taxon>Moraxellales</taxon>
        <taxon>Moraxellaceae</taxon>
        <taxon>Acinetobacter</taxon>
    </lineage>
</organism>
<evidence type="ECO:0000313" key="3">
    <source>
        <dbReference type="EMBL" id="RKG54701.1"/>
    </source>
</evidence>
<keyword evidence="1" id="KW-0472">Membrane</keyword>
<dbReference type="NCBIfam" id="TIGR02523">
    <property type="entry name" value="type_IV_pilV"/>
    <property type="match status" value="1"/>
</dbReference>
<dbReference type="InterPro" id="IPR012902">
    <property type="entry name" value="N_methyl_site"/>
</dbReference>
<reference evidence="3 4" key="1">
    <citation type="submission" date="2018-09" db="EMBL/GenBank/DDBJ databases">
        <title>The draft genome of Acinetobacter spp. strains.</title>
        <authorList>
            <person name="Qin J."/>
            <person name="Feng Y."/>
            <person name="Zong Z."/>
        </authorList>
    </citation>
    <scope>NUCLEOTIDE SEQUENCE [LARGE SCALE GENOMIC DNA]</scope>
    <source>
        <strain evidence="3 4">WCHAc060002</strain>
    </source>
</reference>
<keyword evidence="1" id="KW-0812">Transmembrane</keyword>
<dbReference type="RefSeq" id="WP_120366886.1">
    <property type="nucleotide sequence ID" value="NZ_RAXZ01000003.1"/>
</dbReference>